<name>A0A932EQ68_9BACT</name>
<proteinExistence type="predicted"/>
<feature type="region of interest" description="Disordered" evidence="1">
    <location>
        <begin position="272"/>
        <end position="315"/>
    </location>
</feature>
<protein>
    <recommendedName>
        <fullName evidence="6">Carboxypeptidase regulatory-like domain-containing protein</fullName>
    </recommendedName>
</protein>
<organism evidence="4 5">
    <name type="scientific">Candidatus Korobacter versatilis</name>
    <dbReference type="NCBI Taxonomy" id="658062"/>
    <lineage>
        <taxon>Bacteria</taxon>
        <taxon>Pseudomonadati</taxon>
        <taxon>Acidobacteriota</taxon>
        <taxon>Terriglobia</taxon>
        <taxon>Terriglobales</taxon>
        <taxon>Candidatus Korobacteraceae</taxon>
        <taxon>Candidatus Korobacter</taxon>
    </lineage>
</organism>
<keyword evidence="2" id="KW-0812">Transmembrane</keyword>
<dbReference type="InterPro" id="IPR008969">
    <property type="entry name" value="CarboxyPept-like_regulatory"/>
</dbReference>
<feature type="transmembrane region" description="Helical" evidence="2">
    <location>
        <begin position="325"/>
        <end position="345"/>
    </location>
</feature>
<gene>
    <name evidence="4" type="ORF">HYX28_09190</name>
</gene>
<evidence type="ECO:0000313" key="5">
    <source>
        <dbReference type="Proteomes" id="UP000779809"/>
    </source>
</evidence>
<dbReference type="EMBL" id="JACPNR010000011">
    <property type="protein sequence ID" value="MBI2678944.1"/>
    <property type="molecule type" value="Genomic_DNA"/>
</dbReference>
<feature type="signal peptide" evidence="3">
    <location>
        <begin position="1"/>
        <end position="23"/>
    </location>
</feature>
<evidence type="ECO:0000256" key="3">
    <source>
        <dbReference type="SAM" id="SignalP"/>
    </source>
</evidence>
<keyword evidence="2" id="KW-1133">Transmembrane helix</keyword>
<comment type="caution">
    <text evidence="4">The sequence shown here is derived from an EMBL/GenBank/DDBJ whole genome shotgun (WGS) entry which is preliminary data.</text>
</comment>
<evidence type="ECO:0000313" key="4">
    <source>
        <dbReference type="EMBL" id="MBI2678944.1"/>
    </source>
</evidence>
<reference evidence="4" key="1">
    <citation type="submission" date="2020-07" db="EMBL/GenBank/DDBJ databases">
        <title>Huge and variable diversity of episymbiotic CPR bacteria and DPANN archaea in groundwater ecosystems.</title>
        <authorList>
            <person name="He C.Y."/>
            <person name="Keren R."/>
            <person name="Whittaker M."/>
            <person name="Farag I.F."/>
            <person name="Doudna J."/>
            <person name="Cate J.H.D."/>
            <person name="Banfield J.F."/>
        </authorList>
    </citation>
    <scope>NUCLEOTIDE SEQUENCE</scope>
    <source>
        <strain evidence="4">NC_groundwater_580_Pr5_B-0.1um_64_19</strain>
    </source>
</reference>
<evidence type="ECO:0008006" key="6">
    <source>
        <dbReference type="Google" id="ProtNLM"/>
    </source>
</evidence>
<feature type="chain" id="PRO_5036722201" description="Carboxypeptidase regulatory-like domain-containing protein" evidence="3">
    <location>
        <begin position="24"/>
        <end position="438"/>
    </location>
</feature>
<evidence type="ECO:0000256" key="2">
    <source>
        <dbReference type="SAM" id="Phobius"/>
    </source>
</evidence>
<dbReference type="Proteomes" id="UP000779809">
    <property type="component" value="Unassembled WGS sequence"/>
</dbReference>
<evidence type="ECO:0000256" key="1">
    <source>
        <dbReference type="SAM" id="MobiDB-lite"/>
    </source>
</evidence>
<feature type="compositionally biased region" description="Low complexity" evidence="1">
    <location>
        <begin position="286"/>
        <end position="304"/>
    </location>
</feature>
<accession>A0A932EQ68</accession>
<keyword evidence="2" id="KW-0472">Membrane</keyword>
<keyword evidence="3" id="KW-0732">Signal</keyword>
<sequence length="438" mass="46431">MQRSLPTALFVILICAVATLAGAAELTGTVTNKTTNKPAARADVILLKLAQGMEEGGRTKTDAQGRYRITLEDEGAPHLVRVVYQDVTYHKQAPPGSKVADVDVYESAAKVAGVRTSMNIMRVEPQNGQVNVMELYAVKNESKPPRSQMSDRTFEFTIPPDAKIDTALVASAGGMPVTGSPIPGKKPGEYGFMFPLRPGETRFQVAYHVPYSGSMELKPHLNGTLEHLVVMVPPGVTLTPADPSIFEAMPDDTGATVRVATNVDATRNTAFKFSGTGTFPPESEQAAPGASGATSAAGGQSANGRELPGGGIGKPIEAPNPLQPYMWWILAGFVALLAAGAWFFYKQPALPEEAEANDAPMRRTSLAQTRGVAPRAGPASPAAHAAGNGRSALLLDALKEELFSLETDRASGRISAEDYAQHKAALDLTLQRALTRNK</sequence>
<dbReference type="AlphaFoldDB" id="A0A932EQ68"/>
<dbReference type="SUPFAM" id="SSF49464">
    <property type="entry name" value="Carboxypeptidase regulatory domain-like"/>
    <property type="match status" value="1"/>
</dbReference>